<evidence type="ECO:0000313" key="1">
    <source>
        <dbReference type="EMBL" id="KAK1127981.1"/>
    </source>
</evidence>
<sequence>MEGRATFERNVSTPLPSVVAFAEDHAAPGVARVADFRQCRATVRALEATVVPIPIHRQQQPSFDYLTAATGALLDPRWSTWATFLLQQKTREPLFAIRHLRDSLFLVNNRKSPFEKKKKYGDLQFPERGKSTFCEFDAQSLKVS</sequence>
<comment type="caution">
    <text evidence="1">The sequence shown here is derived from an EMBL/GenBank/DDBJ whole genome shotgun (WGS) entry which is preliminary data.</text>
</comment>
<reference evidence="1" key="1">
    <citation type="submission" date="2021-10" db="EMBL/GenBank/DDBJ databases">
        <title>Melipona bicolor Genome sequencing and assembly.</title>
        <authorList>
            <person name="Araujo N.S."/>
            <person name="Arias M.C."/>
        </authorList>
    </citation>
    <scope>NUCLEOTIDE SEQUENCE</scope>
    <source>
        <strain evidence="1">USP_2M_L1-L4_2017</strain>
        <tissue evidence="1">Whole body</tissue>
    </source>
</reference>
<evidence type="ECO:0000313" key="2">
    <source>
        <dbReference type="Proteomes" id="UP001177670"/>
    </source>
</evidence>
<organism evidence="1 2">
    <name type="scientific">Melipona bicolor</name>
    <dbReference type="NCBI Taxonomy" id="60889"/>
    <lineage>
        <taxon>Eukaryota</taxon>
        <taxon>Metazoa</taxon>
        <taxon>Ecdysozoa</taxon>
        <taxon>Arthropoda</taxon>
        <taxon>Hexapoda</taxon>
        <taxon>Insecta</taxon>
        <taxon>Pterygota</taxon>
        <taxon>Neoptera</taxon>
        <taxon>Endopterygota</taxon>
        <taxon>Hymenoptera</taxon>
        <taxon>Apocrita</taxon>
        <taxon>Aculeata</taxon>
        <taxon>Apoidea</taxon>
        <taxon>Anthophila</taxon>
        <taxon>Apidae</taxon>
        <taxon>Melipona</taxon>
    </lineage>
</organism>
<keyword evidence="2" id="KW-1185">Reference proteome</keyword>
<dbReference type="EMBL" id="JAHYIQ010000011">
    <property type="protein sequence ID" value="KAK1127981.1"/>
    <property type="molecule type" value="Genomic_DNA"/>
</dbReference>
<proteinExistence type="predicted"/>
<name>A0AA40FZX8_9HYME</name>
<protein>
    <submittedName>
        <fullName evidence="1">Uncharacterized protein</fullName>
    </submittedName>
</protein>
<accession>A0AA40FZX8</accession>
<dbReference type="AlphaFoldDB" id="A0AA40FZX8"/>
<gene>
    <name evidence="1" type="ORF">K0M31_003474</name>
</gene>
<dbReference type="Proteomes" id="UP001177670">
    <property type="component" value="Unassembled WGS sequence"/>
</dbReference>